<evidence type="ECO:0000256" key="2">
    <source>
        <dbReference type="ARBA" id="ARBA00022676"/>
    </source>
</evidence>
<dbReference type="PANTHER" id="PTHR10730">
    <property type="entry name" value="PROCOLLAGEN-LYSINE,2-OXOGLUTARATE 5-DIOXYGENASE/GLYCOSYLTRANSFERASE 25 FAMILY MEMBER"/>
    <property type="match status" value="1"/>
</dbReference>
<comment type="similarity">
    <text evidence="1">Belongs to the glycosyltransferase 25 family.</text>
</comment>
<dbReference type="RefSeq" id="XP_007697091.1">
    <property type="nucleotide sequence ID" value="XM_007698901.1"/>
</dbReference>
<gene>
    <name evidence="6" type="ORF">COCSADRAFT_157814</name>
</gene>
<reference evidence="7" key="2">
    <citation type="journal article" date="2013" name="PLoS Genet.">
        <title>Comparative genome structure, secondary metabolite, and effector coding capacity across Cochliobolus pathogens.</title>
        <authorList>
            <person name="Condon B.J."/>
            <person name="Leng Y."/>
            <person name="Wu D."/>
            <person name="Bushley K.E."/>
            <person name="Ohm R.A."/>
            <person name="Otillar R."/>
            <person name="Martin J."/>
            <person name="Schackwitz W."/>
            <person name="Grimwood J."/>
            <person name="MohdZainudin N."/>
            <person name="Xue C."/>
            <person name="Wang R."/>
            <person name="Manning V.A."/>
            <person name="Dhillon B."/>
            <person name="Tu Z.J."/>
            <person name="Steffenson B.J."/>
            <person name="Salamov A."/>
            <person name="Sun H."/>
            <person name="Lowry S."/>
            <person name="LaButti K."/>
            <person name="Han J."/>
            <person name="Copeland A."/>
            <person name="Lindquist E."/>
            <person name="Barry K."/>
            <person name="Schmutz J."/>
            <person name="Baker S.E."/>
            <person name="Ciuffetti L.M."/>
            <person name="Grigoriev I.V."/>
            <person name="Zhong S."/>
            <person name="Turgeon B.G."/>
        </authorList>
    </citation>
    <scope>NUCLEOTIDE SEQUENCE [LARGE SCALE GENOMIC DNA]</scope>
    <source>
        <strain evidence="7">ND90Pr / ATCC 201652</strain>
    </source>
</reference>
<evidence type="ECO:0000256" key="4">
    <source>
        <dbReference type="SAM" id="MobiDB-lite"/>
    </source>
</evidence>
<evidence type="ECO:0000259" key="5">
    <source>
        <dbReference type="Pfam" id="PF01755"/>
    </source>
</evidence>
<dbReference type="InterPro" id="IPR050757">
    <property type="entry name" value="Collagen_mod_GT25"/>
</dbReference>
<dbReference type="KEGG" id="bsc:COCSADRAFT_157814"/>
<dbReference type="InterPro" id="IPR002654">
    <property type="entry name" value="Glyco_trans_25"/>
</dbReference>
<accession>M2SJR8</accession>
<evidence type="ECO:0000313" key="6">
    <source>
        <dbReference type="EMBL" id="EMD67428.1"/>
    </source>
</evidence>
<protein>
    <submittedName>
        <fullName evidence="6">Glycosyltransferase family 25 protein</fullName>
    </submittedName>
</protein>
<evidence type="ECO:0000313" key="7">
    <source>
        <dbReference type="Proteomes" id="UP000016934"/>
    </source>
</evidence>
<dbReference type="EMBL" id="KB445639">
    <property type="protein sequence ID" value="EMD67428.1"/>
    <property type="molecule type" value="Genomic_DNA"/>
</dbReference>
<dbReference type="Pfam" id="PF01755">
    <property type="entry name" value="Glyco_transf_25"/>
    <property type="match status" value="1"/>
</dbReference>
<dbReference type="GO" id="GO:0016740">
    <property type="term" value="F:transferase activity"/>
    <property type="evidence" value="ECO:0007669"/>
    <property type="project" value="UniProtKB-KW"/>
</dbReference>
<dbReference type="HOGENOM" id="CLU_032992_1_1_1"/>
<name>M2SJR8_COCSN</name>
<dbReference type="OrthoDB" id="47375at2759"/>
<dbReference type="CDD" id="cd06532">
    <property type="entry name" value="Glyco_transf_25"/>
    <property type="match status" value="1"/>
</dbReference>
<evidence type="ECO:0000256" key="3">
    <source>
        <dbReference type="ARBA" id="ARBA00022679"/>
    </source>
</evidence>
<reference evidence="6 7" key="1">
    <citation type="journal article" date="2012" name="PLoS Pathog.">
        <title>Diverse lifestyles and strategies of plant pathogenesis encoded in the genomes of eighteen Dothideomycetes fungi.</title>
        <authorList>
            <person name="Ohm R.A."/>
            <person name="Feau N."/>
            <person name="Henrissat B."/>
            <person name="Schoch C.L."/>
            <person name="Horwitz B.A."/>
            <person name="Barry K.W."/>
            <person name="Condon B.J."/>
            <person name="Copeland A.C."/>
            <person name="Dhillon B."/>
            <person name="Glaser F."/>
            <person name="Hesse C.N."/>
            <person name="Kosti I."/>
            <person name="LaButti K."/>
            <person name="Lindquist E.A."/>
            <person name="Lucas S."/>
            <person name="Salamov A.A."/>
            <person name="Bradshaw R.E."/>
            <person name="Ciuffetti L."/>
            <person name="Hamelin R.C."/>
            <person name="Kema G.H.J."/>
            <person name="Lawrence C."/>
            <person name="Scott J.A."/>
            <person name="Spatafora J.W."/>
            <person name="Turgeon B.G."/>
            <person name="de Wit P.J.G.M."/>
            <person name="Zhong S."/>
            <person name="Goodwin S.B."/>
            <person name="Grigoriev I.V."/>
        </authorList>
    </citation>
    <scope>NUCLEOTIDE SEQUENCE [LARGE SCALE GENOMIC DNA]</scope>
    <source>
        <strain evidence="7">ND90Pr / ATCC 201652</strain>
    </source>
</reference>
<dbReference type="eggNOG" id="KOG4179">
    <property type="taxonomic scope" value="Eukaryota"/>
</dbReference>
<dbReference type="OMA" id="HTRIIME"/>
<dbReference type="GeneID" id="19131853"/>
<feature type="region of interest" description="Disordered" evidence="4">
    <location>
        <begin position="292"/>
        <end position="311"/>
    </location>
</feature>
<dbReference type="Proteomes" id="UP000016934">
    <property type="component" value="Unassembled WGS sequence"/>
</dbReference>
<proteinExistence type="inferred from homology"/>
<keyword evidence="3 6" id="KW-0808">Transferase</keyword>
<dbReference type="AlphaFoldDB" id="M2SJR8"/>
<keyword evidence="7" id="KW-1185">Reference proteome</keyword>
<keyword evidence="2" id="KW-0328">Glycosyltransferase</keyword>
<dbReference type="PANTHER" id="PTHR10730:SF53">
    <property type="entry name" value="GLYCOSYLTRANSFERASE 25 FAMILY MEMBER"/>
    <property type="match status" value="1"/>
</dbReference>
<feature type="domain" description="Glycosyl transferase family 25" evidence="5">
    <location>
        <begin position="41"/>
        <end position="241"/>
    </location>
</feature>
<organism evidence="6 7">
    <name type="scientific">Cochliobolus sativus (strain ND90Pr / ATCC 201652)</name>
    <name type="common">Common root rot and spot blotch fungus</name>
    <name type="synonym">Bipolaris sorokiniana</name>
    <dbReference type="NCBI Taxonomy" id="665912"/>
    <lineage>
        <taxon>Eukaryota</taxon>
        <taxon>Fungi</taxon>
        <taxon>Dikarya</taxon>
        <taxon>Ascomycota</taxon>
        <taxon>Pezizomycotina</taxon>
        <taxon>Dothideomycetes</taxon>
        <taxon>Pleosporomycetidae</taxon>
        <taxon>Pleosporales</taxon>
        <taxon>Pleosporineae</taxon>
        <taxon>Pleosporaceae</taxon>
        <taxon>Bipolaris</taxon>
    </lineage>
</organism>
<sequence>MRLGTSRAPPPGINTAQLRVARVEPADDPIWDTQNSTLGFQKIYAISMAHRPDKRDYLALMALVSHLDIEFIDGVNATLMHPKAFPAFWRGEEGLGAYGCWRAHLNVYQKMVQNQVQSALIIEDDADWDVLLKSQMLSFARGVRAIQDSTLPLHSPYGDSWNLLTLGNLGVNNKPHKSGKYYVTHNDPTVISESRRTIRRKPDLSAEKLKGKHTRIIMEVNKLTGAGAYALSLRGAARLLYDQSLLPNAQPIDVAIPQLCRHDDDWPEPFCLGAYPTIFGLYRGIGALDRDSDRKVEDDEDKSNYSGRRGKLMRKKGESKYTVFPVSLNMRGLLQQETKFQAVDPAQDMMAEVDISTFEFPMGEVVTVEPEEFASRSVT</sequence>
<evidence type="ECO:0000256" key="1">
    <source>
        <dbReference type="ARBA" id="ARBA00006721"/>
    </source>
</evidence>